<gene>
    <name evidence="4" type="primary">LOC101855654</name>
</gene>
<dbReference type="Gene3D" id="3.80.10.10">
    <property type="entry name" value="Ribonuclease Inhibitor"/>
    <property type="match status" value="1"/>
</dbReference>
<dbReference type="SMART" id="SM00367">
    <property type="entry name" value="LRR_CC"/>
    <property type="match status" value="6"/>
</dbReference>
<dbReference type="SUPFAM" id="SSF52047">
    <property type="entry name" value="RNI-like"/>
    <property type="match status" value="1"/>
</dbReference>
<reference evidence="4" key="1">
    <citation type="submission" date="2025-08" db="UniProtKB">
        <authorList>
            <consortium name="RefSeq"/>
        </authorList>
    </citation>
    <scope>IDENTIFICATION</scope>
</reference>
<dbReference type="InterPro" id="IPR006553">
    <property type="entry name" value="Leu-rich_rpt_Cys-con_subtyp"/>
</dbReference>
<dbReference type="GeneID" id="101855654"/>
<evidence type="ECO:0000313" key="4">
    <source>
        <dbReference type="RefSeq" id="XP_005102496.1"/>
    </source>
</evidence>
<accession>A0ABM0JVG5</accession>
<dbReference type="RefSeq" id="XP_005102496.1">
    <property type="nucleotide sequence ID" value="XM_005102439.3"/>
</dbReference>
<name>A0ABM0JVG5_APLCA</name>
<dbReference type="Proteomes" id="UP000694888">
    <property type="component" value="Unplaced"/>
</dbReference>
<protein>
    <submittedName>
        <fullName evidence="4">Protein AMN1 homolog</fullName>
    </submittedName>
</protein>
<evidence type="ECO:0000256" key="1">
    <source>
        <dbReference type="ARBA" id="ARBA00022786"/>
    </source>
</evidence>
<organism evidence="3 4">
    <name type="scientific">Aplysia californica</name>
    <name type="common">California sea hare</name>
    <dbReference type="NCBI Taxonomy" id="6500"/>
    <lineage>
        <taxon>Eukaryota</taxon>
        <taxon>Metazoa</taxon>
        <taxon>Spiralia</taxon>
        <taxon>Lophotrochozoa</taxon>
        <taxon>Mollusca</taxon>
        <taxon>Gastropoda</taxon>
        <taxon>Heterobranchia</taxon>
        <taxon>Euthyneura</taxon>
        <taxon>Tectipleura</taxon>
        <taxon>Aplysiida</taxon>
        <taxon>Aplysioidea</taxon>
        <taxon>Aplysiidae</taxon>
        <taxon>Aplysia</taxon>
    </lineage>
</organism>
<evidence type="ECO:0000259" key="2">
    <source>
        <dbReference type="Pfam" id="PF25372"/>
    </source>
</evidence>
<feature type="domain" description="F-box/LRR-repeat protein 15-like leucin rich repeat" evidence="2">
    <location>
        <begin position="104"/>
        <end position="246"/>
    </location>
</feature>
<dbReference type="InterPro" id="IPR050648">
    <property type="entry name" value="F-box_LRR-repeat"/>
</dbReference>
<sequence length="265" mass="29290">MAATESSIFAIPSLFQASTKAVIHNLHNYEESLWETPENIKQAILRLMSKRGLITDENIDKVLTPRLRSLDLSGSKVSDECLFKLSSVRHLVKLDLNSFKESNQSITSAGIISLSKTCPYLQIVYLRRNINLTDDAICALSENCPMLRELNVGGCILLTDSSLRALGESSKSLKSLNIIASQVTDDGIHSLCQGDCSQVLTEIDMSGCKHLTDEAVELLLQSCPQLRILLFARCPGITENSRIALEEKLLSTEGAQMKQVSWTIY</sequence>
<evidence type="ECO:0000313" key="3">
    <source>
        <dbReference type="Proteomes" id="UP000694888"/>
    </source>
</evidence>
<dbReference type="PANTHER" id="PTHR13382">
    <property type="entry name" value="MITOCHONDRIAL ATP SYNTHASE COUPLING FACTOR B"/>
    <property type="match status" value="1"/>
</dbReference>
<dbReference type="InterPro" id="IPR032675">
    <property type="entry name" value="LRR_dom_sf"/>
</dbReference>
<dbReference type="Pfam" id="PF25372">
    <property type="entry name" value="DUF7885"/>
    <property type="match status" value="1"/>
</dbReference>
<proteinExistence type="predicted"/>
<dbReference type="PANTHER" id="PTHR13382:SF70">
    <property type="entry name" value="ANTAGONIST OF MITOTIC EXIT NETWORK 1 HOMOLOG"/>
    <property type="match status" value="1"/>
</dbReference>
<keyword evidence="3" id="KW-1185">Reference proteome</keyword>
<dbReference type="InterPro" id="IPR057207">
    <property type="entry name" value="FBXL15_LRR"/>
</dbReference>
<keyword evidence="1" id="KW-0833">Ubl conjugation pathway</keyword>